<dbReference type="EMBL" id="DVHC01000043">
    <property type="protein sequence ID" value="HIR59247.1"/>
    <property type="molecule type" value="Genomic_DNA"/>
</dbReference>
<reference evidence="1" key="2">
    <citation type="journal article" date="2021" name="PeerJ">
        <title>Extensive microbial diversity within the chicken gut microbiome revealed by metagenomics and culture.</title>
        <authorList>
            <person name="Gilroy R."/>
            <person name="Ravi A."/>
            <person name="Getino M."/>
            <person name="Pursley I."/>
            <person name="Horton D.L."/>
            <person name="Alikhan N.F."/>
            <person name="Baker D."/>
            <person name="Gharbi K."/>
            <person name="Hall N."/>
            <person name="Watson M."/>
            <person name="Adriaenssens E.M."/>
            <person name="Foster-Nyarko E."/>
            <person name="Jarju S."/>
            <person name="Secka A."/>
            <person name="Antonio M."/>
            <person name="Oren A."/>
            <person name="Chaudhuri R.R."/>
            <person name="La Ragione R."/>
            <person name="Hildebrand F."/>
            <person name="Pallen M.J."/>
        </authorList>
    </citation>
    <scope>NUCLEOTIDE SEQUENCE</scope>
    <source>
        <strain evidence="1">CHK184-20233</strain>
    </source>
</reference>
<protein>
    <submittedName>
        <fullName evidence="1">Uncharacterized protein</fullName>
    </submittedName>
</protein>
<sequence length="851" mass="100144">MDDRTMITELSNMTLPTFIRKFNLMTLDEKTKLLNNPYLDELNEVIFSSLFLQVQNMTEVRELLNSKKIFHKVLTSPKNKKKRNILNIIGEENLPLLKYIFESDYILDYKEQFLDYIDSIDYEQFRKVLENINLTKLYHLFFKENNIEELENIIGISSLNKDISSSFFQKVKMNILNPLGVLKIKNEKELVLYTKFGLLIEVLEELPEITFKNGVVLPYQNILDVKEGKVNKLISLLKEKGDYLEEDLLEVSLKLYYIFDYDNARNIILDKFTNITPSAINRIIDFNFKDHRREYRTKHQERFYHYGMENEVVDALNNNDYNFFSNLLYDADEEKILWLRDEFLKIVSMNKDNKNLNEALKVKLLELINERESKAKEDYAKDIRKRLSSKTDKKLSVNDLKELFKDVSLVNLLNNYDQDILVRLRQFLLGNLKDNNDCLLRLIINKEALGLNNLLGKLINQYDLIESIAKKNKLSLNSILDVIDIVKTSFFSLKPNEQDIFLSTIANIISSKEYCTGKSEEEILKETCQLHVERKSKVYASIPTIEGESDSFSYRVAPFDAEYLLAAGVDAKNCFRISGKGEDFFRYCLTSNQAVIMYFTNEKTNHTYICPIIRSGNAIHCNGVDPKLPLDERDDFFKAFTKAMNEIIMISSNESIDSERIEVATITNLHLEDYFRENSYLKYQLETYIPIDCPCYTDYNKKDKENYIISKSDDYKDNKYYLAKDKFYQKRKEDYEFNIDKEYDKERLSLIVNSIAYSAIDYKNISPSLKNRAKRTFKLIDVNTFKYIVGNKDWYVAIDDQYNILANLLPYDERAKKEYIKHLAQAPLLIENMEKEEEEYGISRENLSKNK</sequence>
<comment type="caution">
    <text evidence="1">The sequence shown here is derived from an EMBL/GenBank/DDBJ whole genome shotgun (WGS) entry which is preliminary data.</text>
</comment>
<accession>A0A9D1DUE8</accession>
<proteinExistence type="predicted"/>
<evidence type="ECO:0000313" key="2">
    <source>
        <dbReference type="Proteomes" id="UP000824232"/>
    </source>
</evidence>
<evidence type="ECO:0000313" key="1">
    <source>
        <dbReference type="EMBL" id="HIR59247.1"/>
    </source>
</evidence>
<gene>
    <name evidence="1" type="ORF">IAB38_04280</name>
</gene>
<name>A0A9D1DUE8_9FIRM</name>
<reference evidence="1" key="1">
    <citation type="submission" date="2020-10" db="EMBL/GenBank/DDBJ databases">
        <authorList>
            <person name="Gilroy R."/>
        </authorList>
    </citation>
    <scope>NUCLEOTIDE SEQUENCE</scope>
    <source>
        <strain evidence="1">CHK184-20233</strain>
    </source>
</reference>
<organism evidence="1 2">
    <name type="scientific">Candidatus Onthousia excrementipullorum</name>
    <dbReference type="NCBI Taxonomy" id="2840884"/>
    <lineage>
        <taxon>Bacteria</taxon>
        <taxon>Bacillati</taxon>
        <taxon>Bacillota</taxon>
        <taxon>Bacilli</taxon>
        <taxon>Candidatus Onthousia</taxon>
    </lineage>
</organism>
<dbReference type="Proteomes" id="UP000824232">
    <property type="component" value="Unassembled WGS sequence"/>
</dbReference>
<dbReference type="AlphaFoldDB" id="A0A9D1DUE8"/>